<feature type="compositionally biased region" description="Basic and acidic residues" evidence="1">
    <location>
        <begin position="1"/>
        <end position="12"/>
    </location>
</feature>
<comment type="caution">
    <text evidence="2">The sequence shown here is derived from an EMBL/GenBank/DDBJ whole genome shotgun (WGS) entry which is preliminary data.</text>
</comment>
<evidence type="ECO:0008006" key="4">
    <source>
        <dbReference type="Google" id="ProtNLM"/>
    </source>
</evidence>
<dbReference type="Proteomes" id="UP001631957">
    <property type="component" value="Unassembled WGS sequence"/>
</dbReference>
<dbReference type="SUPFAM" id="SSF140959">
    <property type="entry name" value="Indolic compounds 2,3-dioxygenase-like"/>
    <property type="match status" value="1"/>
</dbReference>
<feature type="compositionally biased region" description="Low complexity" evidence="1">
    <location>
        <begin position="13"/>
        <end position="31"/>
    </location>
</feature>
<sequence>MKKTELFSHTDNSRTANPRPTPTRTRSTPRSPLAPYVLDHLPADLDAVAHGRVTYEELAAKQRGVLHALDDGTPLATDAPSAALVQLDLLFMLNGYLPAGPEAFPRPLLDAIAAQCARFPALDPYLSYETLIDVNCAEWDRTGDIRVFSEGGLGLLERDFYLGHHLAEPPVRIAFELLRALVLEPGAVGTAALLEEALRCLDDFRSHMVQYGRLPTEAFHTFRRYHMSYPGGPRGASGAFMPSVQLLELVLLPPTPQYGVYLDQSLPYFPTWSRTLVTEWRALSRKGDNLVDAVLDGRLKLDDRAATALLRVIDTFTDFRMVHLGVTRKALPEAFASDAKPTRKAIAALGGERDILGEGDPGTSGFSVHNVLTNAVYRLLAARRSLTEFFD</sequence>
<accession>A0ABW9HU27</accession>
<reference evidence="2 3" key="1">
    <citation type="submission" date="2024-12" db="EMBL/GenBank/DDBJ databases">
        <title>Forecasting of Potato common scab and diversities of Pathogenic streptomyces spp. in china.</title>
        <authorList>
            <person name="Handique U."/>
            <person name="Wu J."/>
        </authorList>
    </citation>
    <scope>NUCLEOTIDE SEQUENCE [LARGE SCALE GENOMIC DNA]</scope>
    <source>
        <strain evidence="2 3">ZRIMU1530</strain>
    </source>
</reference>
<gene>
    <name evidence="2" type="ORF">ACKI18_18695</name>
</gene>
<proteinExistence type="predicted"/>
<dbReference type="Gene3D" id="1.20.58.480">
    <property type="match status" value="1"/>
</dbReference>
<protein>
    <recommendedName>
        <fullName evidence="4">Monodechloroaminopyrrolnitrin synthase PrnB</fullName>
    </recommendedName>
</protein>
<dbReference type="RefSeq" id="WP_109363434.1">
    <property type="nucleotide sequence ID" value="NZ_JBJVNI010000009.1"/>
</dbReference>
<dbReference type="EMBL" id="JBJVNI010000009">
    <property type="protein sequence ID" value="MFM9610729.1"/>
    <property type="molecule type" value="Genomic_DNA"/>
</dbReference>
<keyword evidence="3" id="KW-1185">Reference proteome</keyword>
<evidence type="ECO:0000313" key="2">
    <source>
        <dbReference type="EMBL" id="MFM9610729.1"/>
    </source>
</evidence>
<evidence type="ECO:0000313" key="3">
    <source>
        <dbReference type="Proteomes" id="UP001631957"/>
    </source>
</evidence>
<organism evidence="2 3">
    <name type="scientific">Streptomyces niveiscabiei</name>
    <dbReference type="NCBI Taxonomy" id="164115"/>
    <lineage>
        <taxon>Bacteria</taxon>
        <taxon>Bacillati</taxon>
        <taxon>Actinomycetota</taxon>
        <taxon>Actinomycetes</taxon>
        <taxon>Kitasatosporales</taxon>
        <taxon>Streptomycetaceae</taxon>
        <taxon>Streptomyces</taxon>
    </lineage>
</organism>
<evidence type="ECO:0000256" key="1">
    <source>
        <dbReference type="SAM" id="MobiDB-lite"/>
    </source>
</evidence>
<name>A0ABW9HU27_9ACTN</name>
<feature type="region of interest" description="Disordered" evidence="1">
    <location>
        <begin position="1"/>
        <end position="33"/>
    </location>
</feature>
<dbReference type="InterPro" id="IPR037217">
    <property type="entry name" value="Trp/Indoleamine_2_3_dOase-like"/>
</dbReference>